<gene>
    <name evidence="2" type="ordered locus">MTR_1g046300</name>
</gene>
<organism evidence="2 4">
    <name type="scientific">Medicago truncatula</name>
    <name type="common">Barrel medic</name>
    <name type="synonym">Medicago tribuloides</name>
    <dbReference type="NCBI Taxonomy" id="3880"/>
    <lineage>
        <taxon>Eukaryota</taxon>
        <taxon>Viridiplantae</taxon>
        <taxon>Streptophyta</taxon>
        <taxon>Embryophyta</taxon>
        <taxon>Tracheophyta</taxon>
        <taxon>Spermatophyta</taxon>
        <taxon>Magnoliopsida</taxon>
        <taxon>eudicotyledons</taxon>
        <taxon>Gunneridae</taxon>
        <taxon>Pentapetalae</taxon>
        <taxon>rosids</taxon>
        <taxon>fabids</taxon>
        <taxon>Fabales</taxon>
        <taxon>Fabaceae</taxon>
        <taxon>Papilionoideae</taxon>
        <taxon>50 kb inversion clade</taxon>
        <taxon>NPAAA clade</taxon>
        <taxon>Hologalegina</taxon>
        <taxon>IRL clade</taxon>
        <taxon>Trifolieae</taxon>
        <taxon>Medicago</taxon>
    </lineage>
</organism>
<sequence length="66" mass="8060">MLKDDEEIDMLNHEEDFNLPQSFFPKEKNAKRKEKKRTNDQCDSCERCLPRNKLRMREICLEENKT</sequence>
<reference evidence="2 4" key="2">
    <citation type="journal article" date="2014" name="BMC Genomics">
        <title>An improved genome release (version Mt4.0) for the model legume Medicago truncatula.</title>
        <authorList>
            <person name="Tang H."/>
            <person name="Krishnakumar V."/>
            <person name="Bidwell S."/>
            <person name="Rosen B."/>
            <person name="Chan A."/>
            <person name="Zhou S."/>
            <person name="Gentzbittel L."/>
            <person name="Childs K.L."/>
            <person name="Yandell M."/>
            <person name="Gundlach H."/>
            <person name="Mayer K.F."/>
            <person name="Schwartz D.C."/>
            <person name="Town C.D."/>
        </authorList>
    </citation>
    <scope>GENOME REANNOTATION</scope>
    <source>
        <strain evidence="2">A17</strain>
        <strain evidence="3 4">cv. Jemalong A17</strain>
    </source>
</reference>
<reference evidence="3" key="3">
    <citation type="submission" date="2015-04" db="UniProtKB">
        <authorList>
            <consortium name="EnsemblPlants"/>
        </authorList>
    </citation>
    <scope>IDENTIFICATION</scope>
    <source>
        <strain evidence="3">cv. Jemalong A17</strain>
    </source>
</reference>
<evidence type="ECO:0000313" key="2">
    <source>
        <dbReference type="EMBL" id="KEH41182.1"/>
    </source>
</evidence>
<dbReference type="EMBL" id="CM001217">
    <property type="protein sequence ID" value="KEH41182.1"/>
    <property type="molecule type" value="Genomic_DNA"/>
</dbReference>
<reference evidence="2 4" key="1">
    <citation type="journal article" date="2011" name="Nature">
        <title>The Medicago genome provides insight into the evolution of rhizobial symbioses.</title>
        <authorList>
            <person name="Young N.D."/>
            <person name="Debelle F."/>
            <person name="Oldroyd G.E."/>
            <person name="Geurts R."/>
            <person name="Cannon S.B."/>
            <person name="Udvardi M.K."/>
            <person name="Benedito V.A."/>
            <person name="Mayer K.F."/>
            <person name="Gouzy J."/>
            <person name="Schoof H."/>
            <person name="Van de Peer Y."/>
            <person name="Proost S."/>
            <person name="Cook D.R."/>
            <person name="Meyers B.C."/>
            <person name="Spannagl M."/>
            <person name="Cheung F."/>
            <person name="De Mita S."/>
            <person name="Krishnakumar V."/>
            <person name="Gundlach H."/>
            <person name="Zhou S."/>
            <person name="Mudge J."/>
            <person name="Bharti A.K."/>
            <person name="Murray J.D."/>
            <person name="Naoumkina M.A."/>
            <person name="Rosen B."/>
            <person name="Silverstein K.A."/>
            <person name="Tang H."/>
            <person name="Rombauts S."/>
            <person name="Zhao P.X."/>
            <person name="Zhou P."/>
            <person name="Barbe V."/>
            <person name="Bardou P."/>
            <person name="Bechner M."/>
            <person name="Bellec A."/>
            <person name="Berger A."/>
            <person name="Berges H."/>
            <person name="Bidwell S."/>
            <person name="Bisseling T."/>
            <person name="Choisne N."/>
            <person name="Couloux A."/>
            <person name="Denny R."/>
            <person name="Deshpande S."/>
            <person name="Dai X."/>
            <person name="Doyle J.J."/>
            <person name="Dudez A.M."/>
            <person name="Farmer A.D."/>
            <person name="Fouteau S."/>
            <person name="Franken C."/>
            <person name="Gibelin C."/>
            <person name="Gish J."/>
            <person name="Goldstein S."/>
            <person name="Gonzalez A.J."/>
            <person name="Green P.J."/>
            <person name="Hallab A."/>
            <person name="Hartog M."/>
            <person name="Hua A."/>
            <person name="Humphray S.J."/>
            <person name="Jeong D.H."/>
            <person name="Jing Y."/>
            <person name="Jocker A."/>
            <person name="Kenton S.M."/>
            <person name="Kim D.J."/>
            <person name="Klee K."/>
            <person name="Lai H."/>
            <person name="Lang C."/>
            <person name="Lin S."/>
            <person name="Macmil S.L."/>
            <person name="Magdelenat G."/>
            <person name="Matthews L."/>
            <person name="McCorrison J."/>
            <person name="Monaghan E.L."/>
            <person name="Mun J.H."/>
            <person name="Najar F.Z."/>
            <person name="Nicholson C."/>
            <person name="Noirot C."/>
            <person name="O'Bleness M."/>
            <person name="Paule C.R."/>
            <person name="Poulain J."/>
            <person name="Prion F."/>
            <person name="Qin B."/>
            <person name="Qu C."/>
            <person name="Retzel E.F."/>
            <person name="Riddle C."/>
            <person name="Sallet E."/>
            <person name="Samain S."/>
            <person name="Samson N."/>
            <person name="Sanders I."/>
            <person name="Saurat O."/>
            <person name="Scarpelli C."/>
            <person name="Schiex T."/>
            <person name="Segurens B."/>
            <person name="Severin A.J."/>
            <person name="Sherrier D.J."/>
            <person name="Shi R."/>
            <person name="Sims S."/>
            <person name="Singer S.R."/>
            <person name="Sinharoy S."/>
            <person name="Sterck L."/>
            <person name="Viollet A."/>
            <person name="Wang B.B."/>
            <person name="Wang K."/>
            <person name="Wang M."/>
            <person name="Wang X."/>
            <person name="Warfsmann J."/>
            <person name="Weissenbach J."/>
            <person name="White D.D."/>
            <person name="White J.D."/>
            <person name="Wiley G.B."/>
            <person name="Wincker P."/>
            <person name="Xing Y."/>
            <person name="Yang L."/>
            <person name="Yao Z."/>
            <person name="Ying F."/>
            <person name="Zhai J."/>
            <person name="Zhou L."/>
            <person name="Zuber A."/>
            <person name="Denarie J."/>
            <person name="Dixon R.A."/>
            <person name="May G.D."/>
            <person name="Schwartz D.C."/>
            <person name="Rogers J."/>
            <person name="Quetier F."/>
            <person name="Town C.D."/>
            <person name="Roe B.A."/>
        </authorList>
    </citation>
    <scope>NUCLEOTIDE SEQUENCE [LARGE SCALE GENOMIC DNA]</scope>
    <source>
        <strain evidence="2">A17</strain>
        <strain evidence="3 4">cv. Jemalong A17</strain>
    </source>
</reference>
<evidence type="ECO:0000313" key="3">
    <source>
        <dbReference type="EnsemblPlants" id="KEH41182"/>
    </source>
</evidence>
<evidence type="ECO:0000256" key="1">
    <source>
        <dbReference type="SAM" id="MobiDB-lite"/>
    </source>
</evidence>
<feature type="region of interest" description="Disordered" evidence="1">
    <location>
        <begin position="1"/>
        <end position="36"/>
    </location>
</feature>
<dbReference type="EnsemblPlants" id="KEH41182">
    <property type="protein sequence ID" value="KEH41182"/>
    <property type="gene ID" value="MTR_1g046300"/>
</dbReference>
<dbReference type="Proteomes" id="UP000002051">
    <property type="component" value="Unassembled WGS sequence"/>
</dbReference>
<name>A0A072VH84_MEDTR</name>
<accession>A0A072VH84</accession>
<dbReference type="AlphaFoldDB" id="A0A072VH84"/>
<proteinExistence type="predicted"/>
<protein>
    <submittedName>
        <fullName evidence="2 3">Uncharacterized protein</fullName>
    </submittedName>
</protein>
<keyword evidence="4" id="KW-1185">Reference proteome</keyword>
<evidence type="ECO:0000313" key="4">
    <source>
        <dbReference type="Proteomes" id="UP000002051"/>
    </source>
</evidence>
<dbReference type="HOGENOM" id="CLU_2834916_0_0_1"/>